<dbReference type="AlphaFoldDB" id="A0AA35Z5Y3"/>
<name>A0AA35Z5Y3_LACSI</name>
<dbReference type="Proteomes" id="UP001177003">
    <property type="component" value="Chromosome 5"/>
</dbReference>
<feature type="region of interest" description="Disordered" evidence="1">
    <location>
        <begin position="196"/>
        <end position="223"/>
    </location>
</feature>
<dbReference type="GO" id="GO:0006623">
    <property type="term" value="P:protein targeting to vacuole"/>
    <property type="evidence" value="ECO:0007669"/>
    <property type="project" value="TreeGrafter"/>
</dbReference>
<sequence>MVNTQYEEGVGVYSRMYDEELAGIGIQFELCLQLDASKENLDTLEEEELRLAVGQPKSLRYSPDYEVHNEENQMVKADDVKYDQILGVPTILILDAKFSHYSTSLSLCIQRPQLLVALDFLMAVAEFFLGGTLLLQDKEGHMISSTSIETIIHVDSGKRLQFKNVTIKNGEYMDLCVSLRSTSSFSALEDDQVFLEEEESSSPNNQEETTKDLPSPNNTMSRPTETSIELQVISPELTFYNSSKYVGESPLFTNKFLHARLDAFCRLVLKGDTIEMSANALGLTMESNGIRILEPFDTSVKFSTASGKTNIHVAVSDIFMNFSFSTLQLFLAVEEDILKFLRMTSRKMTVSCSEFDKLGTFQSKDLVDFFVDSEKNTCLSGGINIDATAAVSVVSDEEIQKLVVMGFDKVIFSEHVIISACEFHEQYRKLMIYLVMWISC</sequence>
<keyword evidence="3" id="KW-1185">Reference proteome</keyword>
<evidence type="ECO:0000256" key="1">
    <source>
        <dbReference type="SAM" id="MobiDB-lite"/>
    </source>
</evidence>
<organism evidence="2 3">
    <name type="scientific">Lactuca saligna</name>
    <name type="common">Willowleaf lettuce</name>
    <dbReference type="NCBI Taxonomy" id="75948"/>
    <lineage>
        <taxon>Eukaryota</taxon>
        <taxon>Viridiplantae</taxon>
        <taxon>Streptophyta</taxon>
        <taxon>Embryophyta</taxon>
        <taxon>Tracheophyta</taxon>
        <taxon>Spermatophyta</taxon>
        <taxon>Magnoliopsida</taxon>
        <taxon>eudicotyledons</taxon>
        <taxon>Gunneridae</taxon>
        <taxon>Pentapetalae</taxon>
        <taxon>asterids</taxon>
        <taxon>campanulids</taxon>
        <taxon>Asterales</taxon>
        <taxon>Asteraceae</taxon>
        <taxon>Cichorioideae</taxon>
        <taxon>Cichorieae</taxon>
        <taxon>Lactucinae</taxon>
        <taxon>Lactuca</taxon>
    </lineage>
</organism>
<evidence type="ECO:0000313" key="3">
    <source>
        <dbReference type="Proteomes" id="UP001177003"/>
    </source>
</evidence>
<dbReference type="EMBL" id="OX465081">
    <property type="protein sequence ID" value="CAI9286521.1"/>
    <property type="molecule type" value="Genomic_DNA"/>
</dbReference>
<accession>A0AA35Z5Y3</accession>
<evidence type="ECO:0000313" key="2">
    <source>
        <dbReference type="EMBL" id="CAI9286521.1"/>
    </source>
</evidence>
<dbReference type="GO" id="GO:0045053">
    <property type="term" value="P:protein retention in Golgi apparatus"/>
    <property type="evidence" value="ECO:0007669"/>
    <property type="project" value="TreeGrafter"/>
</dbReference>
<dbReference type="PANTHER" id="PTHR16166">
    <property type="entry name" value="VACUOLAR PROTEIN SORTING-ASSOCIATED PROTEIN VPS13"/>
    <property type="match status" value="1"/>
</dbReference>
<gene>
    <name evidence="2" type="ORF">LSALG_LOCUS25934</name>
</gene>
<proteinExistence type="predicted"/>
<dbReference type="PANTHER" id="PTHR16166:SF137">
    <property type="entry name" value="PLECKSTRIN HOMOLOGY (PH) DOMAIN-CONTAINING PROTEIN"/>
    <property type="match status" value="1"/>
</dbReference>
<reference evidence="2" key="1">
    <citation type="submission" date="2023-04" db="EMBL/GenBank/DDBJ databases">
        <authorList>
            <person name="Vijverberg K."/>
            <person name="Xiong W."/>
            <person name="Schranz E."/>
        </authorList>
    </citation>
    <scope>NUCLEOTIDE SEQUENCE</scope>
</reference>
<dbReference type="InterPro" id="IPR026847">
    <property type="entry name" value="VPS13"/>
</dbReference>
<protein>
    <submittedName>
        <fullName evidence="2">Uncharacterized protein</fullName>
    </submittedName>
</protein>